<feature type="transmembrane region" description="Helical" evidence="9">
    <location>
        <begin position="12"/>
        <end position="37"/>
    </location>
</feature>
<comment type="subcellular location">
    <subcellularLocation>
        <location evidence="1">Cell inner membrane</location>
    </subcellularLocation>
</comment>
<dbReference type="Gene3D" id="2.30.42.10">
    <property type="match status" value="1"/>
</dbReference>
<evidence type="ECO:0000256" key="3">
    <source>
        <dbReference type="ARBA" id="ARBA00022475"/>
    </source>
</evidence>
<evidence type="ECO:0000256" key="6">
    <source>
        <dbReference type="ARBA" id="ARBA00022927"/>
    </source>
</evidence>
<dbReference type="InterPro" id="IPR024961">
    <property type="entry name" value="T2SS_GspC_N"/>
</dbReference>
<evidence type="ECO:0000313" key="11">
    <source>
        <dbReference type="EMBL" id="RDL44600.1"/>
    </source>
</evidence>
<keyword evidence="12" id="KW-1185">Reference proteome</keyword>
<keyword evidence="5 9" id="KW-0812">Transmembrane</keyword>
<organism evidence="11 12">
    <name type="scientific">Marinomonas piezotolerans</name>
    <dbReference type="NCBI Taxonomy" id="2213058"/>
    <lineage>
        <taxon>Bacteria</taxon>
        <taxon>Pseudomonadati</taxon>
        <taxon>Pseudomonadota</taxon>
        <taxon>Gammaproteobacteria</taxon>
        <taxon>Oceanospirillales</taxon>
        <taxon>Oceanospirillaceae</taxon>
        <taxon>Marinomonas</taxon>
    </lineage>
</organism>
<comment type="caution">
    <text evidence="11">The sequence shown here is derived from an EMBL/GenBank/DDBJ whole genome shotgun (WGS) entry which is preliminary data.</text>
</comment>
<keyword evidence="2" id="KW-0813">Transport</keyword>
<dbReference type="EMBL" id="QKRA01000003">
    <property type="protein sequence ID" value="RDL44600.1"/>
    <property type="molecule type" value="Genomic_DNA"/>
</dbReference>
<evidence type="ECO:0000256" key="4">
    <source>
        <dbReference type="ARBA" id="ARBA00022519"/>
    </source>
</evidence>
<evidence type="ECO:0000256" key="7">
    <source>
        <dbReference type="ARBA" id="ARBA00022989"/>
    </source>
</evidence>
<keyword evidence="7 9" id="KW-1133">Transmembrane helix</keyword>
<evidence type="ECO:0000256" key="9">
    <source>
        <dbReference type="SAM" id="Phobius"/>
    </source>
</evidence>
<dbReference type="SUPFAM" id="SSF50156">
    <property type="entry name" value="PDZ domain-like"/>
    <property type="match status" value="1"/>
</dbReference>
<dbReference type="GO" id="GO:0005886">
    <property type="term" value="C:plasma membrane"/>
    <property type="evidence" value="ECO:0007669"/>
    <property type="project" value="UniProtKB-SubCell"/>
</dbReference>
<dbReference type="GO" id="GO:0015031">
    <property type="term" value="P:protein transport"/>
    <property type="evidence" value="ECO:0007669"/>
    <property type="project" value="UniProtKB-KW"/>
</dbReference>
<keyword evidence="6" id="KW-0653">Protein transport</keyword>
<reference evidence="11 12" key="1">
    <citation type="submission" date="2018-06" db="EMBL/GenBank/DDBJ databases">
        <title>Marinomonas sp. YLB-05 draft genome sequence.</title>
        <authorList>
            <person name="Yu L."/>
            <person name="Tang X."/>
        </authorList>
    </citation>
    <scope>NUCLEOTIDE SEQUENCE [LARGE SCALE GENOMIC DNA]</scope>
    <source>
        <strain evidence="11 12">YLB-05</strain>
    </source>
</reference>
<name>A0A370U9Z7_9GAMM</name>
<keyword evidence="8 9" id="KW-0472">Membrane</keyword>
<sequence>MRVILSFIDILSKWIVAVAAVTVLAVSLSALIMLQFWPSSVNENLAPISASFAPTQAAIQTPSAALFGVSAESPSLSEVVKETTLSLQLKGVFPAQDPEHGMAIIASKGQNDGLFTVGEQVSRGVVLQAVLSDHVVILRGNTKETLFFERPDDVEFIRSTADAIPATSPVQAATDTGSGVLPGSARSAYQKMSGDTSASSTRSSHPLINDINQLSVAQMLDKYEERFKSNPQALLSSSGLEATGQSYKVTASSPLIGLGLRQGDEILSVNGQSVGNVSADAGLADVMRQQGVARIEMRRGSRRFFVNYPIR</sequence>
<dbReference type="Proteomes" id="UP000254326">
    <property type="component" value="Unassembled WGS sequence"/>
</dbReference>
<evidence type="ECO:0000256" key="1">
    <source>
        <dbReference type="ARBA" id="ARBA00004533"/>
    </source>
</evidence>
<evidence type="ECO:0000259" key="10">
    <source>
        <dbReference type="Pfam" id="PF11356"/>
    </source>
</evidence>
<proteinExistence type="predicted"/>
<keyword evidence="3" id="KW-1003">Cell membrane</keyword>
<feature type="domain" description="Type II secretion system protein GspC N-terminal" evidence="10">
    <location>
        <begin position="18"/>
        <end position="148"/>
    </location>
</feature>
<gene>
    <name evidence="11" type="ORF">DN730_09430</name>
</gene>
<dbReference type="AlphaFoldDB" id="A0A370U9Z7"/>
<evidence type="ECO:0000256" key="5">
    <source>
        <dbReference type="ARBA" id="ARBA00022692"/>
    </source>
</evidence>
<evidence type="ECO:0000313" key="12">
    <source>
        <dbReference type="Proteomes" id="UP000254326"/>
    </source>
</evidence>
<protein>
    <recommendedName>
        <fullName evidence="10">Type II secretion system protein GspC N-terminal domain-containing protein</fullName>
    </recommendedName>
</protein>
<dbReference type="Gene3D" id="2.30.30.830">
    <property type="match status" value="1"/>
</dbReference>
<evidence type="ECO:0000256" key="2">
    <source>
        <dbReference type="ARBA" id="ARBA00022448"/>
    </source>
</evidence>
<dbReference type="Pfam" id="PF11356">
    <property type="entry name" value="T2SSC"/>
    <property type="match status" value="1"/>
</dbReference>
<evidence type="ECO:0000256" key="8">
    <source>
        <dbReference type="ARBA" id="ARBA00023136"/>
    </source>
</evidence>
<dbReference type="InterPro" id="IPR036034">
    <property type="entry name" value="PDZ_sf"/>
</dbReference>
<accession>A0A370U9Z7</accession>
<keyword evidence="4" id="KW-0997">Cell inner membrane</keyword>